<gene>
    <name evidence="2" type="ORF">ACIBG2_47355</name>
</gene>
<accession>A0ABW7ZB84</accession>
<dbReference type="PANTHER" id="PTHR33442:SF1">
    <property type="entry name" value="TRANS-3-HYDROXY-L-PROLINE DEHYDRATASE"/>
    <property type="match status" value="1"/>
</dbReference>
<comment type="similarity">
    <text evidence="1">Belongs to the proline racemase family.</text>
</comment>
<comment type="caution">
    <text evidence="2">The sequence shown here is derived from an EMBL/GenBank/DDBJ whole genome shotgun (WGS) entry which is preliminary data.</text>
</comment>
<evidence type="ECO:0000256" key="1">
    <source>
        <dbReference type="ARBA" id="ARBA00007529"/>
    </source>
</evidence>
<dbReference type="PANTHER" id="PTHR33442">
    <property type="entry name" value="TRANS-3-HYDROXY-L-PROLINE DEHYDRATASE"/>
    <property type="match status" value="1"/>
</dbReference>
<dbReference type="EMBL" id="JBITGY010000017">
    <property type="protein sequence ID" value="MFI6505070.1"/>
    <property type="molecule type" value="Genomic_DNA"/>
</dbReference>
<dbReference type="SUPFAM" id="SSF54506">
    <property type="entry name" value="Diaminopimelate epimerase-like"/>
    <property type="match status" value="1"/>
</dbReference>
<name>A0ABW7ZB84_9ACTN</name>
<evidence type="ECO:0000313" key="3">
    <source>
        <dbReference type="Proteomes" id="UP001612741"/>
    </source>
</evidence>
<organism evidence="2 3">
    <name type="scientific">Nonomuraea typhae</name>
    <dbReference type="NCBI Taxonomy" id="2603600"/>
    <lineage>
        <taxon>Bacteria</taxon>
        <taxon>Bacillati</taxon>
        <taxon>Actinomycetota</taxon>
        <taxon>Actinomycetes</taxon>
        <taxon>Streptosporangiales</taxon>
        <taxon>Streptosporangiaceae</taxon>
        <taxon>Nonomuraea</taxon>
    </lineage>
</organism>
<evidence type="ECO:0000313" key="2">
    <source>
        <dbReference type="EMBL" id="MFI6505070.1"/>
    </source>
</evidence>
<protein>
    <submittedName>
        <fullName evidence="2">Proline racemase family protein</fullName>
    </submittedName>
</protein>
<dbReference type="Proteomes" id="UP001612741">
    <property type="component" value="Unassembled WGS sequence"/>
</dbReference>
<reference evidence="2 3" key="1">
    <citation type="submission" date="2024-10" db="EMBL/GenBank/DDBJ databases">
        <title>The Natural Products Discovery Center: Release of the First 8490 Sequenced Strains for Exploring Actinobacteria Biosynthetic Diversity.</title>
        <authorList>
            <person name="Kalkreuter E."/>
            <person name="Kautsar S.A."/>
            <person name="Yang D."/>
            <person name="Bader C.D."/>
            <person name="Teijaro C.N."/>
            <person name="Fluegel L."/>
            <person name="Davis C.M."/>
            <person name="Simpson J.R."/>
            <person name="Lauterbach L."/>
            <person name="Steele A.D."/>
            <person name="Gui C."/>
            <person name="Meng S."/>
            <person name="Li G."/>
            <person name="Viehrig K."/>
            <person name="Ye F."/>
            <person name="Su P."/>
            <person name="Kiefer A.F."/>
            <person name="Nichols A."/>
            <person name="Cepeda A.J."/>
            <person name="Yan W."/>
            <person name="Fan B."/>
            <person name="Jiang Y."/>
            <person name="Adhikari A."/>
            <person name="Zheng C.-J."/>
            <person name="Schuster L."/>
            <person name="Cowan T.M."/>
            <person name="Smanski M.J."/>
            <person name="Chevrette M.G."/>
            <person name="De Carvalho L.P.S."/>
            <person name="Shen B."/>
        </authorList>
    </citation>
    <scope>NUCLEOTIDE SEQUENCE [LARGE SCALE GENOMIC DNA]</scope>
    <source>
        <strain evidence="2 3">NPDC050545</strain>
    </source>
</reference>
<dbReference type="RefSeq" id="WP_397091081.1">
    <property type="nucleotide sequence ID" value="NZ_JBITGY010000017.1"/>
</dbReference>
<keyword evidence="3" id="KW-1185">Reference proteome</keyword>
<sequence>MTHTFLAHGSSSGQPVACADLTSLAHGADSMAGVRAALGPALEEVRADFFDRRGGDPGAIVAVVTRPPRPDADDGLLFVAADGALGGCGEASMFAGMVRSPGEGATVVFDTLGGLIRATDRGDGTITLRMPTAAEPPSTQVLGVGGRPYQVRVVSVAGNTFVALPAAAAGLDLDRPDELAGPGGALLRAAGAAAGLLLLTEPVVDGSTRSAVVWGEQIVNRGPCGTGTCARLVLALADGDLAAGETLRHFSPYGAAFEARLDGFTILLRGGVDVSR</sequence>
<dbReference type="InterPro" id="IPR008794">
    <property type="entry name" value="Pro_racemase_fam"/>
</dbReference>
<proteinExistence type="inferred from homology"/>
<dbReference type="Pfam" id="PF05544">
    <property type="entry name" value="Pro_racemase"/>
    <property type="match status" value="1"/>
</dbReference>
<dbReference type="Gene3D" id="3.10.310.10">
    <property type="entry name" value="Diaminopimelate Epimerase, Chain A, domain 1"/>
    <property type="match status" value="2"/>
</dbReference>